<sequence length="108" mass="11706">MNPKVLLIAIALSVGILPSVSFADQSALSRMMVDESDIIICNKVWDALQAQKNLHIGEIQVTAFKGSVQLSGYVRSSDELMKAALVAQKVRGVAQVKNDLLLKGEIRV</sequence>
<dbReference type="RefSeq" id="WP_107940031.1">
    <property type="nucleotide sequence ID" value="NZ_QANS01000003.1"/>
</dbReference>
<dbReference type="Proteomes" id="UP000244248">
    <property type="component" value="Unassembled WGS sequence"/>
</dbReference>
<feature type="domain" description="BON" evidence="2">
    <location>
        <begin position="36"/>
        <end position="104"/>
    </location>
</feature>
<dbReference type="OrthoDB" id="7360581at2"/>
<evidence type="ECO:0000313" key="4">
    <source>
        <dbReference type="Proteomes" id="UP000244248"/>
    </source>
</evidence>
<dbReference type="InterPro" id="IPR051686">
    <property type="entry name" value="Lipoprotein_DolP"/>
</dbReference>
<feature type="chain" id="PRO_5015395479" description="BON domain-containing protein" evidence="1">
    <location>
        <begin position="24"/>
        <end position="108"/>
    </location>
</feature>
<reference evidence="3 4" key="1">
    <citation type="submission" date="2018-04" db="EMBL/GenBank/DDBJ databases">
        <title>Novel species isolated from glacier.</title>
        <authorList>
            <person name="Liu Q."/>
            <person name="Xin Y.-H."/>
        </authorList>
    </citation>
    <scope>NUCLEOTIDE SEQUENCE [LARGE SCALE GENOMIC DNA]</scope>
    <source>
        <strain evidence="3 4">GT1R17</strain>
    </source>
</reference>
<organism evidence="3 4">
    <name type="scientific">Stenotrophobium rhamnosiphilum</name>
    <dbReference type="NCBI Taxonomy" id="2029166"/>
    <lineage>
        <taxon>Bacteria</taxon>
        <taxon>Pseudomonadati</taxon>
        <taxon>Pseudomonadota</taxon>
        <taxon>Gammaproteobacteria</taxon>
        <taxon>Nevskiales</taxon>
        <taxon>Nevskiaceae</taxon>
        <taxon>Stenotrophobium</taxon>
    </lineage>
</organism>
<comment type="caution">
    <text evidence="3">The sequence shown here is derived from an EMBL/GenBank/DDBJ whole genome shotgun (WGS) entry which is preliminary data.</text>
</comment>
<evidence type="ECO:0000259" key="2">
    <source>
        <dbReference type="PROSITE" id="PS50914"/>
    </source>
</evidence>
<dbReference type="AlphaFoldDB" id="A0A2T5MFX9"/>
<feature type="signal peptide" evidence="1">
    <location>
        <begin position="1"/>
        <end position="23"/>
    </location>
</feature>
<accession>A0A2T5MFX9</accession>
<dbReference type="Pfam" id="PF04972">
    <property type="entry name" value="BON"/>
    <property type="match status" value="1"/>
</dbReference>
<keyword evidence="1" id="KW-0732">Signal</keyword>
<proteinExistence type="predicted"/>
<name>A0A2T5MFX9_9GAMM</name>
<dbReference type="Gene3D" id="3.30.1340.30">
    <property type="match status" value="1"/>
</dbReference>
<dbReference type="PROSITE" id="PS50914">
    <property type="entry name" value="BON"/>
    <property type="match status" value="1"/>
</dbReference>
<protein>
    <recommendedName>
        <fullName evidence="2">BON domain-containing protein</fullName>
    </recommendedName>
</protein>
<evidence type="ECO:0000256" key="1">
    <source>
        <dbReference type="SAM" id="SignalP"/>
    </source>
</evidence>
<evidence type="ECO:0000313" key="3">
    <source>
        <dbReference type="EMBL" id="PTU31488.1"/>
    </source>
</evidence>
<dbReference type="EMBL" id="QANS01000003">
    <property type="protein sequence ID" value="PTU31488.1"/>
    <property type="molecule type" value="Genomic_DNA"/>
</dbReference>
<gene>
    <name evidence="3" type="ORF">CJD38_09140</name>
</gene>
<keyword evidence="4" id="KW-1185">Reference proteome</keyword>
<dbReference type="InterPro" id="IPR007055">
    <property type="entry name" value="BON_dom"/>
</dbReference>
<dbReference type="PANTHER" id="PTHR34606">
    <property type="entry name" value="BON DOMAIN-CONTAINING PROTEIN"/>
    <property type="match status" value="1"/>
</dbReference>
<dbReference type="PANTHER" id="PTHR34606:SF16">
    <property type="entry name" value="BON DOMAIN-CONTAINING PROTEIN"/>
    <property type="match status" value="1"/>
</dbReference>